<organism evidence="10 11">
    <name type="scientific">Denticeps clupeoides</name>
    <name type="common">denticle herring</name>
    <dbReference type="NCBI Taxonomy" id="299321"/>
    <lineage>
        <taxon>Eukaryota</taxon>
        <taxon>Metazoa</taxon>
        <taxon>Chordata</taxon>
        <taxon>Craniata</taxon>
        <taxon>Vertebrata</taxon>
        <taxon>Euteleostomi</taxon>
        <taxon>Actinopterygii</taxon>
        <taxon>Neopterygii</taxon>
        <taxon>Teleostei</taxon>
        <taxon>Clupei</taxon>
        <taxon>Clupeiformes</taxon>
        <taxon>Denticipitoidei</taxon>
        <taxon>Denticipitidae</taxon>
        <taxon>Denticeps</taxon>
    </lineage>
</organism>
<comment type="subcellular location">
    <subcellularLocation>
        <location evidence="1">Nucleus</location>
    </subcellularLocation>
</comment>
<feature type="compositionally biased region" description="Basic and acidic residues" evidence="8">
    <location>
        <begin position="433"/>
        <end position="475"/>
    </location>
</feature>
<evidence type="ECO:0000256" key="7">
    <source>
        <dbReference type="ARBA" id="ARBA00031816"/>
    </source>
</evidence>
<keyword evidence="5" id="KW-0507">mRNA processing</keyword>
<feature type="region of interest" description="Disordered" evidence="8">
    <location>
        <begin position="390"/>
        <end position="530"/>
    </location>
</feature>
<feature type="compositionally biased region" description="Polar residues" evidence="8">
    <location>
        <begin position="521"/>
        <end position="530"/>
    </location>
</feature>
<evidence type="ECO:0000256" key="3">
    <source>
        <dbReference type="ARBA" id="ARBA00017456"/>
    </source>
</evidence>
<dbReference type="InterPro" id="IPR051187">
    <property type="entry name" value="Pre-mRNA_3'-end_processing_reg"/>
</dbReference>
<evidence type="ECO:0000256" key="4">
    <source>
        <dbReference type="ARBA" id="ARBA00022553"/>
    </source>
</evidence>
<keyword evidence="6" id="KW-0539">Nucleus</keyword>
<evidence type="ECO:0000256" key="2">
    <source>
        <dbReference type="ARBA" id="ARBA00007459"/>
    </source>
</evidence>
<keyword evidence="11" id="KW-1185">Reference proteome</keyword>
<dbReference type="Pfam" id="PF05182">
    <property type="entry name" value="Fip1"/>
    <property type="match status" value="1"/>
</dbReference>
<dbReference type="PANTHER" id="PTHR13484">
    <property type="entry name" value="FIP1-LIKE 1 PROTEIN"/>
    <property type="match status" value="1"/>
</dbReference>
<feature type="compositionally biased region" description="Basic and acidic residues" evidence="8">
    <location>
        <begin position="390"/>
        <end position="424"/>
    </location>
</feature>
<protein>
    <recommendedName>
        <fullName evidence="3">Pre-mRNA 3'-end-processing factor FIP1</fullName>
    </recommendedName>
    <alternativeName>
        <fullName evidence="7">FIP1-like 1 protein</fullName>
    </alternativeName>
</protein>
<comment type="similarity">
    <text evidence="2">Belongs to the FIP1 family.</text>
</comment>
<evidence type="ECO:0000256" key="5">
    <source>
        <dbReference type="ARBA" id="ARBA00022664"/>
    </source>
</evidence>
<evidence type="ECO:0000256" key="6">
    <source>
        <dbReference type="ARBA" id="ARBA00023242"/>
    </source>
</evidence>
<evidence type="ECO:0000256" key="1">
    <source>
        <dbReference type="ARBA" id="ARBA00004123"/>
    </source>
</evidence>
<dbReference type="Proteomes" id="UP000694580">
    <property type="component" value="Chromosome 13"/>
</dbReference>
<evidence type="ECO:0000313" key="10">
    <source>
        <dbReference type="Ensembl" id="ENSDCDP00010049412.1"/>
    </source>
</evidence>
<dbReference type="GO" id="GO:0006397">
    <property type="term" value="P:mRNA processing"/>
    <property type="evidence" value="ECO:0007669"/>
    <property type="project" value="UniProtKB-KW"/>
</dbReference>
<reference evidence="10" key="2">
    <citation type="submission" date="2025-08" db="UniProtKB">
        <authorList>
            <consortium name="Ensembl"/>
        </authorList>
    </citation>
    <scope>IDENTIFICATION</scope>
</reference>
<evidence type="ECO:0000313" key="11">
    <source>
        <dbReference type="Proteomes" id="UP000694580"/>
    </source>
</evidence>
<dbReference type="PANTHER" id="PTHR13484:SF9">
    <property type="entry name" value="PRE-MRNA 3'-END-PROCESSING FACTOR FIP1"/>
    <property type="match status" value="1"/>
</dbReference>
<evidence type="ECO:0000259" key="9">
    <source>
        <dbReference type="Pfam" id="PF05182"/>
    </source>
</evidence>
<proteinExistence type="inferred from homology"/>
<feature type="compositionally biased region" description="Low complexity" evidence="8">
    <location>
        <begin position="194"/>
        <end position="208"/>
    </location>
</feature>
<feature type="compositionally biased region" description="Basic and acidic residues" evidence="8">
    <location>
        <begin position="510"/>
        <end position="519"/>
    </location>
</feature>
<gene>
    <name evidence="10" type="primary">fip1l1a</name>
</gene>
<feature type="compositionally biased region" description="Basic residues" evidence="8">
    <location>
        <begin position="498"/>
        <end position="509"/>
    </location>
</feature>
<reference evidence="10" key="3">
    <citation type="submission" date="2025-09" db="UniProtKB">
        <authorList>
            <consortium name="Ensembl"/>
        </authorList>
    </citation>
    <scope>IDENTIFICATION</scope>
</reference>
<feature type="domain" description="Pre-mRNA polyadenylation factor Fip1" evidence="9">
    <location>
        <begin position="121"/>
        <end position="160"/>
    </location>
</feature>
<accession>A0AAY4DV96</accession>
<dbReference type="Ensembl" id="ENSDCDT00010059811.1">
    <property type="protein sequence ID" value="ENSDCDP00010049412.1"/>
    <property type="gene ID" value="ENSDCDG00010029585.1"/>
</dbReference>
<name>A0AAY4DV96_9TELE</name>
<reference evidence="10 11" key="1">
    <citation type="submission" date="2020-06" db="EMBL/GenBank/DDBJ databases">
        <authorList>
            <consortium name="Wellcome Sanger Institute Data Sharing"/>
        </authorList>
    </citation>
    <scope>NUCLEOTIDE SEQUENCE [LARGE SCALE GENOMIC DNA]</scope>
</reference>
<dbReference type="GO" id="GO:0005847">
    <property type="term" value="C:mRNA cleavage and polyadenylation specificity factor complex"/>
    <property type="evidence" value="ECO:0007669"/>
    <property type="project" value="TreeGrafter"/>
</dbReference>
<dbReference type="AlphaFoldDB" id="A0AAY4DV96"/>
<keyword evidence="4" id="KW-0597">Phosphoprotein</keyword>
<feature type="region of interest" description="Disordered" evidence="8">
    <location>
        <begin position="174"/>
        <end position="226"/>
    </location>
</feature>
<evidence type="ECO:0000256" key="8">
    <source>
        <dbReference type="SAM" id="MobiDB-lite"/>
    </source>
</evidence>
<dbReference type="GeneTree" id="ENSGT00940000162578"/>
<sequence length="530" mass="59217">MMSAEDADKCYDADGGDIEEEWLYGDDIEEKLQEDADVITSLAEGQEVEAESDSESDDDVCVTIGDIQPGGTLYNTPGATPVNFNFKGASVTQGQVVTKIKGVDVDSVGTVNGIPVLEVGTESFEEKPWRKPGADLSDYFNYGLNEDTWKTYCEKQRRLRMGLEAMGSGSSKIMVQQGRHHGDLSKSGSPPPSSLYTSTPSSSRSSSSINVIGGQTGSISRVEGRRRHSVEGNNIKVCVFCEWVSETDKAARLTSNTHKMRVMCLVYVCILQVISEPSSDSETTPSGPLFFSPNIPPPPFPPPLSIGSSPVLIPPPRLPVNIPPPGFIPPGVLPHSLIKALDSTPSGEYDSRSVSPFPFPPGVYSPALGGVSAWSGVMDSAKAWEFYARRDSERERERGRKRGQERDREREREKRERDREREHSPSSQTNNSEEERPRHRDRDHVAHGYDRHRDRPSREREDRHRQRSYRDEGRQRPSHSSSSSSRKRPGSEDGDSNRRHRHKRSKRSRERKEPSREPSADQENQSEPME</sequence>
<dbReference type="InterPro" id="IPR007854">
    <property type="entry name" value="Fip1_dom"/>
</dbReference>